<comment type="subcellular location">
    <subcellularLocation>
        <location evidence="1">Endoplasmic reticulum membrane</location>
        <topology evidence="1">Peripheral membrane protein</topology>
    </subcellularLocation>
    <subcellularLocation>
        <location evidence="2">Preautophagosomal structure membrane</location>
        <topology evidence="2">Peripheral membrane protein</topology>
    </subcellularLocation>
</comment>
<feature type="region of interest" description="Disordered" evidence="13">
    <location>
        <begin position="1610"/>
        <end position="1633"/>
    </location>
</feature>
<sequence length="2056" mass="223704">PHDPGGYLSSDDDIDAALTAQDLAKSFLQHEPVETKIQLEAVINAQPELLQESMSSSGYTEDGEVLGTGAGLSLPGFLTNFFQGVIDRFQVTVKDLEITLGAELPISDELAAPSQETTTSVSVTLRVADVDIEGVTSTSHEDSKYSTKRANRTEGPSTQRPSRSGMRRVLLRRIRTELISDGAVFASASRSETVASTASSLKHSAQDKRALPYMQRSIVTFGGDRLADAREEGEEGERYEDRMETSSNKNLARSRVRAREFDSDDHEDLKHSFGDGLWNFAGGDDALSASFASGIHPADHNVGPTPGASVPEDSIQAAGLVVRPHRLSATFPSLSRGFDELLFANTPRHPRISQSQPSPLHDFPQKESADKDNKAQALVVPVTAELRTQSGSDGGTRQKSLSAVEDLSVSRVYSHADAESMYMSAMSEASDQGTKYFSIPGGWDAASVSTGDSESPSSHQLSQENMAGSVAFDGETNVADEQPTSRRSSNAGAARESVLPPLPSKHGEIPSEERRTESIIRSSLGLSSTSQESFHHASVEIKQLLGIDEVLIWVPNATKTQVERDTASPDIVGSVYSRAGASTTTASFRRNMPGAFSQYVEESIGRSQLGPVALEDSAFSSASSKPAPKGHTQGLEVEIGTIDGQLDAPAGRLIYDMIQKFLSAFNKCNPSTLGETAPPESAFTVSALHRLKLRQMSLAFVEHSKGVTRSSLDSSDRDGPEGNIDQILVQVNVQGLQMSYASGTPMPDLKIQLNKFTLGYADQDILSFDEGAKMRSSVRDLRGSRAKDISISVAQLTTAQGKPVTDFSITTLPMVFHLDLEKFDDVFSSFGGFSGIMELSSSIISNSTVVEDAPKARVRFAEADYRPPDRTPEMKINLRLGGTLTTLKGRSCGVTLQTSAIKVAYRKDYVALSIDAVKLSGPHHDPEDKDASVGIDLSSTRIEYLASPKDEDLERLLGLLTPSNDPYETNDDILVNTLLRQRRKGAVLRVTIGKASLSVTDLDSIKSFQALRDEMKNLSTVTRYLPEDDRPGILTLARIESYEARISINEKISALSLAGQCVRLAHVGLPSLLALEVGKFTAEQEGEEKLVREVLEMPPSEHLPMLMARMIGDEIEPIVKIKLYNACLEYRVPTLMAILGSAEEATLEDVVLDLTASVMTITELPPTTLARQSSGSSGDSKVSTKPLHIDVLLRDCALGLNPRDLPSKGLFVLANTRFTTILSTSQELDATLDVRRAFILVTNDAQALSNTTRTMSTSRTQSPGSGSRQVANLCERGYVSVSSVMSAKLIVKSHANEAVKTKSVDVEVSDELFVLETCADSTQTLVSILNGLKPPTPLSKEIQYRTEASNIRDMMASVTGDTFPPSAVKPTISHMVVGEHGDEPVYEVESSASIDVEDSLDDGLGALADSSMDLTTHTVVGTSAEDFVDDDDALLVSMSMLDPYQMLSPPANRQNDSQMILQAFRRAYQPDIGASSIHPRGPHHGEDLHVLGTAQRWKTNPVSSDLLSSVPGDCPFRIRMRNVHIIWNLYDGYDWQETRDTIAEAVKAVKTKAEDRKSKRNRSHSDEEEEESVIGDFLFNSIYIGIPANRDPRDLPRQINRNIDDLASETDTYAASDVSRPTSRSQRPAVRGGRLKLARSKAHKIAFELKGVSADVAVLPPGSGEVQSSVDVRVRDFEIFDNVPTSTWRKFATYMHDAGVREMSKPMIHIAMSNVKPVVELGASEIVMKVTVLPLRLHIDQDALDFMTRFFEFKDESGHASSADADQPFIQRLEVETVRLCFDYKPKKVDYAGLRSGHTNEFMNFITLDSCNIFLRHCIVYGIRGFDKLHKTLSEIWSPDVKLNQLPGILAGLGPVRGLVNVSAGVKDLVAIPILEYRKDGRLLRSVGKGARAFAKTTTSELARLGAKLAVGTQNVLQGAEDFLGPGPSSDSPRPSRMSPNQDWEDVDFDTSEVQQRLISKYADQPAGLLQGFRGAARALEHDLMAAKDAIIAIPGEVLESGSAAGAMGAVARYAPTIILRPAMGVSKAVSQTLMGVGNQVDRENRRRIEDKYKKH</sequence>
<organism evidence="14 15">
    <name type="scientific">Cryomyces minteri</name>
    <dbReference type="NCBI Taxonomy" id="331657"/>
    <lineage>
        <taxon>Eukaryota</taxon>
        <taxon>Fungi</taxon>
        <taxon>Dikarya</taxon>
        <taxon>Ascomycota</taxon>
        <taxon>Pezizomycotina</taxon>
        <taxon>Dothideomycetes</taxon>
        <taxon>Dothideomycetes incertae sedis</taxon>
        <taxon>Cryomyces</taxon>
    </lineage>
</organism>
<dbReference type="GO" id="GO:0005789">
    <property type="term" value="C:endoplasmic reticulum membrane"/>
    <property type="evidence" value="ECO:0007669"/>
    <property type="project" value="UniProtKB-SubCell"/>
</dbReference>
<evidence type="ECO:0000256" key="1">
    <source>
        <dbReference type="ARBA" id="ARBA00004406"/>
    </source>
</evidence>
<evidence type="ECO:0000256" key="5">
    <source>
        <dbReference type="ARBA" id="ARBA00022448"/>
    </source>
</evidence>
<evidence type="ECO:0000256" key="4">
    <source>
        <dbReference type="ARBA" id="ARBA00018070"/>
    </source>
</evidence>
<comment type="caution">
    <text evidence="14">The sequence shown here is derived from an EMBL/GenBank/DDBJ whole genome shotgun (WGS) entry which is preliminary data.</text>
</comment>
<feature type="non-terminal residue" evidence="14">
    <location>
        <position position="1"/>
    </location>
</feature>
<keyword evidence="5" id="KW-0813">Transport</keyword>
<dbReference type="GO" id="GO:0000422">
    <property type="term" value="P:autophagy of mitochondrion"/>
    <property type="evidence" value="ECO:0007669"/>
    <property type="project" value="TreeGrafter"/>
</dbReference>
<evidence type="ECO:0000256" key="12">
    <source>
        <dbReference type="ARBA" id="ARBA00024631"/>
    </source>
</evidence>
<dbReference type="GO" id="GO:0061723">
    <property type="term" value="P:glycophagy"/>
    <property type="evidence" value="ECO:0007669"/>
    <property type="project" value="TreeGrafter"/>
</dbReference>
<feature type="region of interest" description="Disordered" evidence="13">
    <location>
        <begin position="349"/>
        <end position="405"/>
    </location>
</feature>
<reference evidence="14 15" key="1">
    <citation type="submission" date="2017-03" db="EMBL/GenBank/DDBJ databases">
        <title>Genomes of endolithic fungi from Antarctica.</title>
        <authorList>
            <person name="Coleine C."/>
            <person name="Masonjones S."/>
            <person name="Stajich J.E."/>
        </authorList>
    </citation>
    <scope>NUCLEOTIDE SEQUENCE [LARGE SCALE GENOMIC DNA]</scope>
    <source>
        <strain evidence="14 15">CCFEE 5187</strain>
    </source>
</reference>
<dbReference type="GO" id="GO:0061709">
    <property type="term" value="P:reticulophagy"/>
    <property type="evidence" value="ECO:0007669"/>
    <property type="project" value="TreeGrafter"/>
</dbReference>
<evidence type="ECO:0000256" key="3">
    <source>
        <dbReference type="ARBA" id="ARBA00009714"/>
    </source>
</evidence>
<keyword evidence="9" id="KW-0472">Membrane</keyword>
<proteinExistence type="inferred from homology"/>
<evidence type="ECO:0000256" key="9">
    <source>
        <dbReference type="ARBA" id="ARBA00023136"/>
    </source>
</evidence>
<keyword evidence="8" id="KW-0445">Lipid transport</keyword>
<dbReference type="STRING" id="331657.A0A4U0XNT3"/>
<dbReference type="GO" id="GO:0043495">
    <property type="term" value="F:protein-membrane adaptor activity"/>
    <property type="evidence" value="ECO:0007669"/>
    <property type="project" value="TreeGrafter"/>
</dbReference>
<accession>A0A4U0XNT3</accession>
<feature type="region of interest" description="Disordered" evidence="13">
    <location>
        <begin position="229"/>
        <end position="251"/>
    </location>
</feature>
<feature type="compositionally biased region" description="Low complexity" evidence="13">
    <location>
        <begin position="1925"/>
        <end position="1940"/>
    </location>
</feature>
<dbReference type="Proteomes" id="UP000308768">
    <property type="component" value="Unassembled WGS sequence"/>
</dbReference>
<evidence type="ECO:0000313" key="14">
    <source>
        <dbReference type="EMBL" id="TKA76505.1"/>
    </source>
</evidence>
<feature type="compositionally biased region" description="Polar residues" evidence="13">
    <location>
        <begin position="1610"/>
        <end position="1626"/>
    </location>
</feature>
<gene>
    <name evidence="14" type="ORF">B0A49_03453</name>
</gene>
<protein>
    <recommendedName>
        <fullName evidence="4">Autophagy-related protein 2</fullName>
    </recommendedName>
</protein>
<name>A0A4U0XNT3_9PEZI</name>
<feature type="region of interest" description="Disordered" evidence="13">
    <location>
        <begin position="136"/>
        <end position="165"/>
    </location>
</feature>
<dbReference type="OrthoDB" id="18982at2759"/>
<dbReference type="EMBL" id="NAJN01000234">
    <property type="protein sequence ID" value="TKA76505.1"/>
    <property type="molecule type" value="Genomic_DNA"/>
</dbReference>
<comment type="similarity">
    <text evidence="3">Belongs to the ATG2 family.</text>
</comment>
<comment type="catalytic activity">
    <reaction evidence="10">
        <text>a 1,2-diacyl-sn-glycero-3-phospho-L-serine(in) = a 1,2-diacyl-sn-glycero-3-phospho-L-serine(out)</text>
        <dbReference type="Rhea" id="RHEA:38663"/>
        <dbReference type="ChEBI" id="CHEBI:57262"/>
    </reaction>
</comment>
<evidence type="ECO:0000256" key="13">
    <source>
        <dbReference type="SAM" id="MobiDB-lite"/>
    </source>
</evidence>
<dbReference type="GO" id="GO:0034727">
    <property type="term" value="P:piecemeal microautophagy of the nucleus"/>
    <property type="evidence" value="ECO:0007669"/>
    <property type="project" value="TreeGrafter"/>
</dbReference>
<evidence type="ECO:0000256" key="6">
    <source>
        <dbReference type="ARBA" id="ARBA00022824"/>
    </source>
</evidence>
<feature type="region of interest" description="Disordered" evidence="13">
    <location>
        <begin position="1921"/>
        <end position="1945"/>
    </location>
</feature>
<evidence type="ECO:0000256" key="8">
    <source>
        <dbReference type="ARBA" id="ARBA00023055"/>
    </source>
</evidence>
<evidence type="ECO:0000313" key="15">
    <source>
        <dbReference type="Proteomes" id="UP000308768"/>
    </source>
</evidence>
<evidence type="ECO:0000256" key="11">
    <source>
        <dbReference type="ARBA" id="ARBA00024615"/>
    </source>
</evidence>
<evidence type="ECO:0000256" key="10">
    <source>
        <dbReference type="ARBA" id="ARBA00024479"/>
    </source>
</evidence>
<dbReference type="GO" id="GO:0032266">
    <property type="term" value="F:phosphatidylinositol-3-phosphate binding"/>
    <property type="evidence" value="ECO:0007669"/>
    <property type="project" value="TreeGrafter"/>
</dbReference>
<evidence type="ECO:0000256" key="7">
    <source>
        <dbReference type="ARBA" id="ARBA00023006"/>
    </source>
</evidence>
<dbReference type="GO" id="GO:0034045">
    <property type="term" value="C:phagophore assembly site membrane"/>
    <property type="evidence" value="ECO:0007669"/>
    <property type="project" value="UniProtKB-SubCell"/>
</dbReference>
<dbReference type="GO" id="GO:0061908">
    <property type="term" value="C:phagophore"/>
    <property type="evidence" value="ECO:0007669"/>
    <property type="project" value="TreeGrafter"/>
</dbReference>
<feature type="region of interest" description="Disordered" evidence="13">
    <location>
        <begin position="1549"/>
        <end position="1570"/>
    </location>
</feature>
<dbReference type="PANTHER" id="PTHR13190">
    <property type="entry name" value="AUTOPHAGY-RELATED 2, ISOFORM A"/>
    <property type="match status" value="1"/>
</dbReference>
<feature type="compositionally biased region" description="Basic and acidic residues" evidence="13">
    <location>
        <begin position="363"/>
        <end position="374"/>
    </location>
</feature>
<keyword evidence="6" id="KW-0256">Endoplasmic reticulum</keyword>
<dbReference type="GO" id="GO:0006869">
    <property type="term" value="P:lipid transport"/>
    <property type="evidence" value="ECO:0007669"/>
    <property type="project" value="UniProtKB-KW"/>
</dbReference>
<comment type="catalytic activity">
    <reaction evidence="11">
        <text>a 1,2-diacyl-sn-glycero-3-phosphoethanolamine(in) = a 1,2-diacyl-sn-glycero-3-phosphoethanolamine(out)</text>
        <dbReference type="Rhea" id="RHEA:38895"/>
        <dbReference type="ChEBI" id="CHEBI:64612"/>
    </reaction>
</comment>
<feature type="compositionally biased region" description="Basic and acidic residues" evidence="13">
    <location>
        <begin position="505"/>
        <end position="518"/>
    </location>
</feature>
<dbReference type="InterPro" id="IPR026849">
    <property type="entry name" value="ATG2"/>
</dbReference>
<feature type="compositionally biased region" description="Polar residues" evidence="13">
    <location>
        <begin position="386"/>
        <end position="401"/>
    </location>
</feature>
<keyword evidence="15" id="KW-1185">Reference proteome</keyword>
<dbReference type="Pfam" id="PF13329">
    <property type="entry name" value="ATG2_CAD"/>
    <property type="match status" value="1"/>
</dbReference>
<feature type="region of interest" description="Disordered" evidence="13">
    <location>
        <begin position="478"/>
        <end position="518"/>
    </location>
</feature>
<dbReference type="GO" id="GO:0000045">
    <property type="term" value="P:autophagosome assembly"/>
    <property type="evidence" value="ECO:0007669"/>
    <property type="project" value="TreeGrafter"/>
</dbReference>
<evidence type="ECO:0000256" key="2">
    <source>
        <dbReference type="ARBA" id="ARBA00004623"/>
    </source>
</evidence>
<dbReference type="PANTHER" id="PTHR13190:SF1">
    <property type="entry name" value="AUTOPHAGY-RELATED 2, ISOFORM A"/>
    <property type="match status" value="1"/>
</dbReference>
<comment type="catalytic activity">
    <reaction evidence="12">
        <text>a 1,2-diacyl-sn-glycero-3-phosphocholine(in) = a 1,2-diacyl-sn-glycero-3-phosphocholine(out)</text>
        <dbReference type="Rhea" id="RHEA:38571"/>
        <dbReference type="ChEBI" id="CHEBI:57643"/>
    </reaction>
</comment>
<keyword evidence="7" id="KW-0072">Autophagy</keyword>